<accession>A0A2W5QAZ2</accession>
<comment type="caution">
    <text evidence="3">The sequence shown here is derived from an EMBL/GenBank/DDBJ whole genome shotgun (WGS) entry which is preliminary data.</text>
</comment>
<evidence type="ECO:0000313" key="3">
    <source>
        <dbReference type="EMBL" id="PZQ51913.1"/>
    </source>
</evidence>
<feature type="transmembrane region" description="Helical" evidence="2">
    <location>
        <begin position="35"/>
        <end position="57"/>
    </location>
</feature>
<evidence type="ECO:0000313" key="4">
    <source>
        <dbReference type="Proteomes" id="UP000249082"/>
    </source>
</evidence>
<feature type="transmembrane region" description="Helical" evidence="2">
    <location>
        <begin position="77"/>
        <end position="109"/>
    </location>
</feature>
<evidence type="ECO:0008006" key="5">
    <source>
        <dbReference type="Google" id="ProtNLM"/>
    </source>
</evidence>
<reference evidence="3 4" key="1">
    <citation type="submission" date="2017-08" db="EMBL/GenBank/DDBJ databases">
        <title>Infants hospitalized years apart are colonized by the same room-sourced microbial strains.</title>
        <authorList>
            <person name="Brooks B."/>
            <person name="Olm M.R."/>
            <person name="Firek B.A."/>
            <person name="Baker R."/>
            <person name="Thomas B.C."/>
            <person name="Morowitz M.J."/>
            <person name="Banfield J.F."/>
        </authorList>
    </citation>
    <scope>NUCLEOTIDE SEQUENCE [LARGE SCALE GENOMIC DNA]</scope>
    <source>
        <strain evidence="3">S2_005_002_R2_33</strain>
    </source>
</reference>
<keyword evidence="2" id="KW-1133">Transmembrane helix</keyword>
<name>A0A2W5QAZ2_9SPHN</name>
<keyword evidence="2" id="KW-0472">Membrane</keyword>
<dbReference type="AlphaFoldDB" id="A0A2W5QAZ2"/>
<dbReference type="EMBL" id="QFPX01000023">
    <property type="protein sequence ID" value="PZQ51913.1"/>
    <property type="molecule type" value="Genomic_DNA"/>
</dbReference>
<keyword evidence="2" id="KW-0812">Transmembrane</keyword>
<dbReference type="Proteomes" id="UP000249082">
    <property type="component" value="Unassembled WGS sequence"/>
</dbReference>
<feature type="region of interest" description="Disordered" evidence="1">
    <location>
        <begin position="1"/>
        <end position="22"/>
    </location>
</feature>
<evidence type="ECO:0000256" key="2">
    <source>
        <dbReference type="SAM" id="Phobius"/>
    </source>
</evidence>
<organism evidence="3 4">
    <name type="scientific">Novosphingobium pentaromativorans</name>
    <dbReference type="NCBI Taxonomy" id="205844"/>
    <lineage>
        <taxon>Bacteria</taxon>
        <taxon>Pseudomonadati</taxon>
        <taxon>Pseudomonadota</taxon>
        <taxon>Alphaproteobacteria</taxon>
        <taxon>Sphingomonadales</taxon>
        <taxon>Sphingomonadaceae</taxon>
        <taxon>Novosphingobium</taxon>
    </lineage>
</organism>
<gene>
    <name evidence="3" type="ORF">DI555_20410</name>
</gene>
<protein>
    <recommendedName>
        <fullName evidence="5">DUF4870 domain-containing protein</fullName>
    </recommendedName>
</protein>
<sequence length="132" mass="14194">MDDLNRSPNRPEHGSNAGSGATSGFEFNHPTIISLLYLASYFTGITAIVGVVLAFVWRGEATEDWERSHYQYLINTFWIGLVGTVVGALLIIVAIGFLVLAAVAVLVIVRSVMSLLNAQKHAPMPNPGTLIA</sequence>
<proteinExistence type="predicted"/>
<evidence type="ECO:0000256" key="1">
    <source>
        <dbReference type="SAM" id="MobiDB-lite"/>
    </source>
</evidence>